<evidence type="ECO:0000256" key="4">
    <source>
        <dbReference type="ARBA" id="ARBA00023163"/>
    </source>
</evidence>
<protein>
    <submittedName>
        <fullName evidence="6">LysR family transcriptional regulator</fullName>
    </submittedName>
</protein>
<keyword evidence="4" id="KW-0804">Transcription</keyword>
<organism evidence="6 7">
    <name type="scientific">Cohnella zeiphila</name>
    <dbReference type="NCBI Taxonomy" id="2761120"/>
    <lineage>
        <taxon>Bacteria</taxon>
        <taxon>Bacillati</taxon>
        <taxon>Bacillota</taxon>
        <taxon>Bacilli</taxon>
        <taxon>Bacillales</taxon>
        <taxon>Paenibacillaceae</taxon>
        <taxon>Cohnella</taxon>
    </lineage>
</organism>
<accession>A0A7X0STC4</accession>
<comment type="caution">
    <text evidence="6">The sequence shown here is derived from an EMBL/GenBank/DDBJ whole genome shotgun (WGS) entry which is preliminary data.</text>
</comment>
<dbReference type="AlphaFoldDB" id="A0A7X0STC4"/>
<dbReference type="Gene3D" id="3.40.190.290">
    <property type="match status" value="1"/>
</dbReference>
<dbReference type="PROSITE" id="PS50931">
    <property type="entry name" value="HTH_LYSR"/>
    <property type="match status" value="1"/>
</dbReference>
<dbReference type="PRINTS" id="PR00039">
    <property type="entry name" value="HTHLYSR"/>
</dbReference>
<evidence type="ECO:0000256" key="3">
    <source>
        <dbReference type="ARBA" id="ARBA00023125"/>
    </source>
</evidence>
<dbReference type="Pfam" id="PF00126">
    <property type="entry name" value="HTH_1"/>
    <property type="match status" value="1"/>
</dbReference>
<dbReference type="RefSeq" id="WP_185132188.1">
    <property type="nucleotide sequence ID" value="NZ_JACJVO010000033.1"/>
</dbReference>
<name>A0A7X0STC4_9BACL</name>
<dbReference type="SUPFAM" id="SSF53850">
    <property type="entry name" value="Periplasmic binding protein-like II"/>
    <property type="match status" value="1"/>
</dbReference>
<dbReference type="InterPro" id="IPR005119">
    <property type="entry name" value="LysR_subst-bd"/>
</dbReference>
<gene>
    <name evidence="6" type="ORF">H7C18_26770</name>
</gene>
<evidence type="ECO:0000256" key="2">
    <source>
        <dbReference type="ARBA" id="ARBA00023015"/>
    </source>
</evidence>
<reference evidence="6 7" key="1">
    <citation type="submission" date="2020-08" db="EMBL/GenBank/DDBJ databases">
        <title>Cohnella phylogeny.</title>
        <authorList>
            <person name="Dunlap C."/>
        </authorList>
    </citation>
    <scope>NUCLEOTIDE SEQUENCE [LARGE SCALE GENOMIC DNA]</scope>
    <source>
        <strain evidence="6 7">CBP 2801</strain>
    </source>
</reference>
<proteinExistence type="inferred from homology"/>
<keyword evidence="7" id="KW-1185">Reference proteome</keyword>
<dbReference type="Gene3D" id="1.10.10.10">
    <property type="entry name" value="Winged helix-like DNA-binding domain superfamily/Winged helix DNA-binding domain"/>
    <property type="match status" value="1"/>
</dbReference>
<sequence>MELRQLECFKAVCRELHFTRASETLGITQPTLSYQIKLLEDELGVPLFNRIGKKISMTAAGEILDKHCHTIFSSLEGARREIREWQHSERGTLAVAALIGEINELVSRTLGEFYKSHPKLQFSLRGSEDVTGPLLLEDLDFGVTILPSEDERFEQIPLYEEQFFLVASRDHPLAGQESVDFEEIRRQTVVMFPKTHRCRQMIDSVCSLKGFRLRPQIETTTIESLLLLVGSGAGVSILSKTLLELYDTENLKIIPLSNPSLRREIGVVYLKDKYIGNAAREFIELLKKQVQSF</sequence>
<dbReference type="InterPro" id="IPR050950">
    <property type="entry name" value="HTH-type_LysR_regulators"/>
</dbReference>
<dbReference type="GO" id="GO:0003700">
    <property type="term" value="F:DNA-binding transcription factor activity"/>
    <property type="evidence" value="ECO:0007669"/>
    <property type="project" value="InterPro"/>
</dbReference>
<evidence type="ECO:0000313" key="7">
    <source>
        <dbReference type="Proteomes" id="UP000564644"/>
    </source>
</evidence>
<dbReference type="FunFam" id="1.10.10.10:FF:000001">
    <property type="entry name" value="LysR family transcriptional regulator"/>
    <property type="match status" value="1"/>
</dbReference>
<evidence type="ECO:0000256" key="1">
    <source>
        <dbReference type="ARBA" id="ARBA00009437"/>
    </source>
</evidence>
<dbReference type="InterPro" id="IPR000847">
    <property type="entry name" value="LysR_HTH_N"/>
</dbReference>
<dbReference type="CDD" id="cd05466">
    <property type="entry name" value="PBP2_LTTR_substrate"/>
    <property type="match status" value="1"/>
</dbReference>
<dbReference type="GO" id="GO:0003677">
    <property type="term" value="F:DNA binding"/>
    <property type="evidence" value="ECO:0007669"/>
    <property type="project" value="UniProtKB-KW"/>
</dbReference>
<evidence type="ECO:0000259" key="5">
    <source>
        <dbReference type="PROSITE" id="PS50931"/>
    </source>
</evidence>
<dbReference type="Pfam" id="PF03466">
    <property type="entry name" value="LysR_substrate"/>
    <property type="match status" value="1"/>
</dbReference>
<keyword evidence="3" id="KW-0238">DNA-binding</keyword>
<comment type="similarity">
    <text evidence="1">Belongs to the LysR transcriptional regulatory family.</text>
</comment>
<dbReference type="GO" id="GO:0005829">
    <property type="term" value="C:cytosol"/>
    <property type="evidence" value="ECO:0007669"/>
    <property type="project" value="TreeGrafter"/>
</dbReference>
<dbReference type="InterPro" id="IPR036388">
    <property type="entry name" value="WH-like_DNA-bd_sf"/>
</dbReference>
<dbReference type="EMBL" id="JACJVO010000033">
    <property type="protein sequence ID" value="MBB6734535.1"/>
    <property type="molecule type" value="Genomic_DNA"/>
</dbReference>
<keyword evidence="2" id="KW-0805">Transcription regulation</keyword>
<dbReference type="SUPFAM" id="SSF46785">
    <property type="entry name" value="Winged helix' DNA-binding domain"/>
    <property type="match status" value="1"/>
</dbReference>
<dbReference type="Proteomes" id="UP000564644">
    <property type="component" value="Unassembled WGS sequence"/>
</dbReference>
<evidence type="ECO:0000313" key="6">
    <source>
        <dbReference type="EMBL" id="MBB6734535.1"/>
    </source>
</evidence>
<feature type="domain" description="HTH lysR-type" evidence="5">
    <location>
        <begin position="1"/>
        <end position="58"/>
    </location>
</feature>
<dbReference type="InterPro" id="IPR036390">
    <property type="entry name" value="WH_DNA-bd_sf"/>
</dbReference>
<dbReference type="PANTHER" id="PTHR30419">
    <property type="entry name" value="HTH-TYPE TRANSCRIPTIONAL REGULATOR YBHD"/>
    <property type="match status" value="1"/>
</dbReference>